<feature type="binding site" evidence="7">
    <location>
        <begin position="65"/>
        <end position="67"/>
    </location>
    <ligand>
        <name>5-amino-6-(D-ribitylamino)uracil</name>
        <dbReference type="ChEBI" id="CHEBI:15934"/>
    </ligand>
</feature>
<name>A0A1M6A905_9FLAO</name>
<dbReference type="Gene3D" id="3.40.50.960">
    <property type="entry name" value="Lumazine/riboflavin synthase"/>
    <property type="match status" value="1"/>
</dbReference>
<dbReference type="InterPro" id="IPR036467">
    <property type="entry name" value="LS/RS_sf"/>
</dbReference>
<dbReference type="eggNOG" id="COG0054">
    <property type="taxonomic scope" value="Bacteria"/>
</dbReference>
<feature type="binding site" evidence="7">
    <location>
        <position position="31"/>
    </location>
    <ligand>
        <name>5-amino-6-(D-ribitylamino)uracil</name>
        <dbReference type="ChEBI" id="CHEBI:15934"/>
    </ligand>
</feature>
<feature type="binding site" evidence="7">
    <location>
        <position position="121"/>
    </location>
    <ligand>
        <name>5-amino-6-(D-ribitylamino)uracil</name>
        <dbReference type="ChEBI" id="CHEBI:15934"/>
    </ligand>
</feature>
<evidence type="ECO:0000256" key="6">
    <source>
        <dbReference type="ARBA" id="ARBA00048785"/>
    </source>
</evidence>
<comment type="catalytic activity">
    <reaction evidence="6 7">
        <text>(2S)-2-hydroxy-3-oxobutyl phosphate + 5-amino-6-(D-ribitylamino)uracil = 6,7-dimethyl-8-(1-D-ribityl)lumazine + phosphate + 2 H2O + H(+)</text>
        <dbReference type="Rhea" id="RHEA:26152"/>
        <dbReference type="ChEBI" id="CHEBI:15377"/>
        <dbReference type="ChEBI" id="CHEBI:15378"/>
        <dbReference type="ChEBI" id="CHEBI:15934"/>
        <dbReference type="ChEBI" id="CHEBI:43474"/>
        <dbReference type="ChEBI" id="CHEBI:58201"/>
        <dbReference type="ChEBI" id="CHEBI:58830"/>
        <dbReference type="EC" id="2.5.1.78"/>
    </reaction>
</comment>
<reference evidence="8 9" key="1">
    <citation type="submission" date="2016-11" db="EMBL/GenBank/DDBJ databases">
        <authorList>
            <person name="Jaros S."/>
            <person name="Januszkiewicz K."/>
            <person name="Wedrychowicz H."/>
        </authorList>
    </citation>
    <scope>NUCLEOTIDE SEQUENCE [LARGE SCALE GENOMIC DNA]</scope>
    <source>
        <strain evidence="8 9">CGMCC 1.12213</strain>
    </source>
</reference>
<feature type="binding site" evidence="7">
    <location>
        <position position="135"/>
    </location>
    <ligand>
        <name>(2S)-2-hydroxy-3-oxobutyl phosphate</name>
        <dbReference type="ChEBI" id="CHEBI:58830"/>
    </ligand>
</feature>
<dbReference type="EC" id="2.5.1.78" evidence="3 7"/>
<evidence type="ECO:0000256" key="7">
    <source>
        <dbReference type="HAMAP-Rule" id="MF_00178"/>
    </source>
</evidence>
<dbReference type="OrthoDB" id="9809709at2"/>
<dbReference type="GO" id="GO:0000906">
    <property type="term" value="F:6,7-dimethyl-8-ribityllumazine synthase activity"/>
    <property type="evidence" value="ECO:0007669"/>
    <property type="project" value="UniProtKB-UniRule"/>
</dbReference>
<comment type="pathway">
    <text evidence="1 7">Cofactor biosynthesis; riboflavin biosynthesis; riboflavin from 2-hydroxy-3-oxobutyl phosphate and 5-amino-6-(D-ribitylamino)uracil: step 1/2.</text>
</comment>
<dbReference type="GO" id="GO:0009349">
    <property type="term" value="C:riboflavin synthase complex"/>
    <property type="evidence" value="ECO:0007669"/>
    <property type="project" value="UniProtKB-UniRule"/>
</dbReference>
<dbReference type="UniPathway" id="UPA00275">
    <property type="reaction ID" value="UER00404"/>
</dbReference>
<evidence type="ECO:0000313" key="9">
    <source>
        <dbReference type="Proteomes" id="UP000184396"/>
    </source>
</evidence>
<dbReference type="CDD" id="cd09209">
    <property type="entry name" value="Lumazine_synthase-I"/>
    <property type="match status" value="1"/>
</dbReference>
<proteinExistence type="inferred from homology"/>
<sequence>MATENKNLSEYDKATIPNASKFRFGIVVSEWNDNVTEGLYQGAYHALLENGVLPHNIIRWNVPGSFELIYGAKKMQEQMVNAVIAIGSVIQGETKHFDFVCEGVTQGIKDLNVRRETPVIFCVLTDNTMQQAIDRSGGKHGNKGTEAAIAAIKMAELRKNS</sequence>
<evidence type="ECO:0000256" key="2">
    <source>
        <dbReference type="ARBA" id="ARBA00007424"/>
    </source>
</evidence>
<dbReference type="STRING" id="1178825.SAMN05216261_0294"/>
<keyword evidence="9" id="KW-1185">Reference proteome</keyword>
<evidence type="ECO:0000313" key="8">
    <source>
        <dbReference type="EMBL" id="SHI32955.1"/>
    </source>
</evidence>
<keyword evidence="4 7" id="KW-0686">Riboflavin biosynthesis</keyword>
<dbReference type="InterPro" id="IPR034964">
    <property type="entry name" value="LS"/>
</dbReference>
<feature type="active site" description="Proton donor" evidence="7">
    <location>
        <position position="96"/>
    </location>
</feature>
<feature type="binding site" evidence="7">
    <location>
        <begin position="93"/>
        <end position="94"/>
    </location>
    <ligand>
        <name>(2S)-2-hydroxy-3-oxobutyl phosphate</name>
        <dbReference type="ChEBI" id="CHEBI:58830"/>
    </ligand>
</feature>
<dbReference type="InterPro" id="IPR002180">
    <property type="entry name" value="LS/RS"/>
</dbReference>
<dbReference type="HAMAP" id="MF_00178">
    <property type="entry name" value="Lumazine_synth"/>
    <property type="match status" value="1"/>
</dbReference>
<dbReference type="GO" id="GO:0009231">
    <property type="term" value="P:riboflavin biosynthetic process"/>
    <property type="evidence" value="ECO:0007669"/>
    <property type="project" value="UniProtKB-UniRule"/>
</dbReference>
<organism evidence="8 9">
    <name type="scientific">Algibacter luteus</name>
    <dbReference type="NCBI Taxonomy" id="1178825"/>
    <lineage>
        <taxon>Bacteria</taxon>
        <taxon>Pseudomonadati</taxon>
        <taxon>Bacteroidota</taxon>
        <taxon>Flavobacteriia</taxon>
        <taxon>Flavobacteriales</taxon>
        <taxon>Flavobacteriaceae</taxon>
        <taxon>Algibacter</taxon>
    </lineage>
</organism>
<dbReference type="GO" id="GO:0005829">
    <property type="term" value="C:cytosol"/>
    <property type="evidence" value="ECO:0007669"/>
    <property type="project" value="TreeGrafter"/>
</dbReference>
<comment type="function">
    <text evidence="7">Catalyzes the formation of 6,7-dimethyl-8-ribityllumazine by condensation of 5-amino-6-(D-ribitylamino)uracil with 3,4-dihydroxy-2-butanone 4-phosphate. This is the penultimate step in the biosynthesis of riboflavin.</text>
</comment>
<dbReference type="AlphaFoldDB" id="A0A1M6A905"/>
<protein>
    <recommendedName>
        <fullName evidence="3 7">6,7-dimethyl-8-ribityllumazine synthase</fullName>
        <shortName evidence="7">DMRL synthase</shortName>
        <shortName evidence="7">LS</shortName>
        <shortName evidence="7">Lumazine synthase</shortName>
        <ecNumber evidence="3 7">2.5.1.78</ecNumber>
    </recommendedName>
</protein>
<dbReference type="RefSeq" id="WP_019386356.1">
    <property type="nucleotide sequence ID" value="NZ_ALIH01000001.1"/>
</dbReference>
<dbReference type="NCBIfam" id="TIGR00114">
    <property type="entry name" value="lumazine-synth"/>
    <property type="match status" value="1"/>
</dbReference>
<gene>
    <name evidence="7" type="primary">ribH</name>
    <name evidence="8" type="ORF">SAMN05216261_0294</name>
</gene>
<keyword evidence="5 7" id="KW-0808">Transferase</keyword>
<comment type="similarity">
    <text evidence="2 7">Belongs to the DMRL synthase family.</text>
</comment>
<dbReference type="PANTHER" id="PTHR21058:SF0">
    <property type="entry name" value="6,7-DIMETHYL-8-RIBITYLLUMAZINE SYNTHASE"/>
    <property type="match status" value="1"/>
</dbReference>
<dbReference type="EMBL" id="FQYK01000001">
    <property type="protein sequence ID" value="SHI32955.1"/>
    <property type="molecule type" value="Genomic_DNA"/>
</dbReference>
<dbReference type="PANTHER" id="PTHR21058">
    <property type="entry name" value="6,7-DIMETHYL-8-RIBITYLLUMAZINE SYNTHASE DMRL SYNTHASE LUMAZINE SYNTHASE"/>
    <property type="match status" value="1"/>
</dbReference>
<feature type="binding site" evidence="7">
    <location>
        <begin position="88"/>
        <end position="90"/>
    </location>
    <ligand>
        <name>5-amino-6-(D-ribitylamino)uracil</name>
        <dbReference type="ChEBI" id="CHEBI:15934"/>
    </ligand>
</feature>
<dbReference type="Pfam" id="PF00885">
    <property type="entry name" value="DMRL_synthase"/>
    <property type="match status" value="1"/>
</dbReference>
<evidence type="ECO:0000256" key="1">
    <source>
        <dbReference type="ARBA" id="ARBA00004917"/>
    </source>
</evidence>
<accession>A0A1M6A905</accession>
<dbReference type="SUPFAM" id="SSF52121">
    <property type="entry name" value="Lumazine synthase"/>
    <property type="match status" value="1"/>
</dbReference>
<dbReference type="Proteomes" id="UP000184396">
    <property type="component" value="Unassembled WGS sequence"/>
</dbReference>
<evidence type="ECO:0000256" key="3">
    <source>
        <dbReference type="ARBA" id="ARBA00012664"/>
    </source>
</evidence>
<evidence type="ECO:0000256" key="4">
    <source>
        <dbReference type="ARBA" id="ARBA00022619"/>
    </source>
</evidence>
<evidence type="ECO:0000256" key="5">
    <source>
        <dbReference type="ARBA" id="ARBA00022679"/>
    </source>
</evidence>